<dbReference type="Proteomes" id="UP000054928">
    <property type="component" value="Unassembled WGS sequence"/>
</dbReference>
<dbReference type="EMBL" id="CCYD01002371">
    <property type="protein sequence ID" value="CEG47136.1"/>
    <property type="molecule type" value="Genomic_DNA"/>
</dbReference>
<dbReference type="GeneID" id="59052818"/>
<organism evidence="1 2">
    <name type="scientific">Plasmopara halstedii</name>
    <name type="common">Downy mildew of sunflower</name>
    <dbReference type="NCBI Taxonomy" id="4781"/>
    <lineage>
        <taxon>Eukaryota</taxon>
        <taxon>Sar</taxon>
        <taxon>Stramenopiles</taxon>
        <taxon>Oomycota</taxon>
        <taxon>Peronosporomycetes</taxon>
        <taxon>Peronosporales</taxon>
        <taxon>Peronosporaceae</taxon>
        <taxon>Plasmopara</taxon>
    </lineage>
</organism>
<reference evidence="2" key="1">
    <citation type="submission" date="2014-09" db="EMBL/GenBank/DDBJ databases">
        <authorList>
            <person name="Sharma Rahul"/>
            <person name="Thines Marco"/>
        </authorList>
    </citation>
    <scope>NUCLEOTIDE SEQUENCE [LARGE SCALE GENOMIC DNA]</scope>
</reference>
<sequence length="92" mass="10478">MHPSNNCQEKQLSLRLYKLTYGPTLRRCFRPSSTPILREMALRSGMTASSLSITFIRLTTNVCFVATVRLRIAHGKGEFCQANQRNSRFAAR</sequence>
<dbReference type="RefSeq" id="XP_036263400.1">
    <property type="nucleotide sequence ID" value="XM_036407146.1"/>
</dbReference>
<name>A0A0P1AZL1_PLAHL</name>
<accession>A0A0P1AZL1</accession>
<evidence type="ECO:0000313" key="2">
    <source>
        <dbReference type="Proteomes" id="UP000054928"/>
    </source>
</evidence>
<protein>
    <submittedName>
        <fullName evidence="1">Uncharacterized protein</fullName>
    </submittedName>
</protein>
<keyword evidence="2" id="KW-1185">Reference proteome</keyword>
<dbReference type="AlphaFoldDB" id="A0A0P1AZL1"/>
<evidence type="ECO:0000313" key="1">
    <source>
        <dbReference type="EMBL" id="CEG47136.1"/>
    </source>
</evidence>
<proteinExistence type="predicted"/>